<sequence length="469" mass="51817">MEKDSIDMTKTLENTQAAETPTRTSLPDWLNQRDIDEVECVAADAAGIARGKVLPADKFVQAVSDDHLRIAESLFSQDVQGRTIDAGVVAVQEPDINLQPDLSTLRVLPWRQGRVASVICDAREDNGEASDLVPRQALRTVIEHFAALGFKATVAPEFEFYIAELHSDPNLPLARPILSNGARESGQQSYGVDILQEYAGLIDSIYAYGKALGVNIDVLTHEAGPGQFEINLKHGDPLAAADQTFMFKRLARAAAAEHGKTITFMAKPVADQPGNAMHIHQSVYAIETGDNVFVDAEGRNHDNLYHYIGGLQKYIPALLPMFAPFINSYRRFVRNAFAPVTTHWGYENRTVGLRIPASEPANRRVENRVIGADANPYLAIAATLACGLLGMRQRLSPSREMTGSAYAAKSLFLPEDLLSALGNMKKCKALGDVFSPRFLTLYWELKYAEYKDFMATITPWEREHLLTQI</sequence>
<reference evidence="11 12" key="1">
    <citation type="submission" date="2019-06" db="EMBL/GenBank/DDBJ databases">
        <title>Whole genome sequence for Cellvibrionaceae sp. R142.</title>
        <authorList>
            <person name="Wang G."/>
        </authorList>
    </citation>
    <scope>NUCLEOTIDE SEQUENCE [LARGE SCALE GENOMIC DNA]</scope>
    <source>
        <strain evidence="11 12">R142</strain>
    </source>
</reference>
<evidence type="ECO:0000259" key="10">
    <source>
        <dbReference type="PROSITE" id="PS51987"/>
    </source>
</evidence>
<dbReference type="Pfam" id="PF00120">
    <property type="entry name" value="Gln-synt_C"/>
    <property type="match status" value="1"/>
</dbReference>
<dbReference type="PANTHER" id="PTHR43785">
    <property type="entry name" value="GAMMA-GLUTAMYLPUTRESCINE SYNTHETASE"/>
    <property type="match status" value="1"/>
</dbReference>
<keyword evidence="5" id="KW-0460">Magnesium</keyword>
<evidence type="ECO:0000256" key="6">
    <source>
        <dbReference type="PROSITE-ProRule" id="PRU01330"/>
    </source>
</evidence>
<keyword evidence="12" id="KW-1185">Reference proteome</keyword>
<evidence type="ECO:0000256" key="7">
    <source>
        <dbReference type="RuleBase" id="RU000384"/>
    </source>
</evidence>
<dbReference type="EMBL" id="VHSG01000018">
    <property type="protein sequence ID" value="TQV73513.1"/>
    <property type="molecule type" value="Genomic_DNA"/>
</dbReference>
<evidence type="ECO:0000256" key="4">
    <source>
        <dbReference type="ARBA" id="ARBA00022840"/>
    </source>
</evidence>
<keyword evidence="4" id="KW-0067">ATP-binding</keyword>
<feature type="domain" description="GS beta-grasp" evidence="9">
    <location>
        <begin position="33"/>
        <end position="127"/>
    </location>
</feature>
<dbReference type="GO" id="GO:0006542">
    <property type="term" value="P:glutamine biosynthetic process"/>
    <property type="evidence" value="ECO:0007669"/>
    <property type="project" value="InterPro"/>
</dbReference>
<evidence type="ECO:0000256" key="8">
    <source>
        <dbReference type="SAM" id="MobiDB-lite"/>
    </source>
</evidence>
<evidence type="ECO:0000256" key="1">
    <source>
        <dbReference type="ARBA" id="ARBA00001946"/>
    </source>
</evidence>
<dbReference type="InterPro" id="IPR036651">
    <property type="entry name" value="Gln_synt_N_sf"/>
</dbReference>
<dbReference type="PROSITE" id="PS51986">
    <property type="entry name" value="GS_BETA_GRASP"/>
    <property type="match status" value="1"/>
</dbReference>
<evidence type="ECO:0000313" key="11">
    <source>
        <dbReference type="EMBL" id="TQV73513.1"/>
    </source>
</evidence>
<name>A0A545T8G1_9GAMM</name>
<keyword evidence="3" id="KW-0547">Nucleotide-binding</keyword>
<comment type="cofactor">
    <cofactor evidence="1">
        <name>Mg(2+)</name>
        <dbReference type="ChEBI" id="CHEBI:18420"/>
    </cofactor>
</comment>
<dbReference type="SUPFAM" id="SSF54368">
    <property type="entry name" value="Glutamine synthetase, N-terminal domain"/>
    <property type="match status" value="1"/>
</dbReference>
<dbReference type="Proteomes" id="UP000319732">
    <property type="component" value="Unassembled WGS sequence"/>
</dbReference>
<dbReference type="GO" id="GO:0005524">
    <property type="term" value="F:ATP binding"/>
    <property type="evidence" value="ECO:0007669"/>
    <property type="project" value="UniProtKB-KW"/>
</dbReference>
<dbReference type="SUPFAM" id="SSF55931">
    <property type="entry name" value="Glutamine synthetase/guanido kinase"/>
    <property type="match status" value="1"/>
</dbReference>
<feature type="region of interest" description="Disordered" evidence="8">
    <location>
        <begin position="1"/>
        <end position="27"/>
    </location>
</feature>
<dbReference type="InterPro" id="IPR014746">
    <property type="entry name" value="Gln_synth/guanido_kin_cat_dom"/>
</dbReference>
<protein>
    <submittedName>
        <fullName evidence="11">Glutamine synthetase</fullName>
    </submittedName>
</protein>
<evidence type="ECO:0000256" key="3">
    <source>
        <dbReference type="ARBA" id="ARBA00022741"/>
    </source>
</evidence>
<proteinExistence type="inferred from homology"/>
<feature type="compositionally biased region" description="Polar residues" evidence="8">
    <location>
        <begin position="11"/>
        <end position="25"/>
    </location>
</feature>
<dbReference type="PANTHER" id="PTHR43785:SF3">
    <property type="entry name" value="GS CATALYTIC DOMAIN-CONTAINING PROTEIN"/>
    <property type="match status" value="1"/>
</dbReference>
<comment type="similarity">
    <text evidence="6 7">Belongs to the glutamine synthetase family.</text>
</comment>
<dbReference type="GO" id="GO:0004356">
    <property type="term" value="F:glutamine synthetase activity"/>
    <property type="evidence" value="ECO:0007669"/>
    <property type="project" value="InterPro"/>
</dbReference>
<dbReference type="Gene3D" id="3.30.590.10">
    <property type="entry name" value="Glutamine synthetase/guanido kinase, catalytic domain"/>
    <property type="match status" value="1"/>
</dbReference>
<dbReference type="GO" id="GO:0006598">
    <property type="term" value="P:polyamine catabolic process"/>
    <property type="evidence" value="ECO:0007669"/>
    <property type="project" value="TreeGrafter"/>
</dbReference>
<dbReference type="SMART" id="SM01230">
    <property type="entry name" value="Gln-synt_C"/>
    <property type="match status" value="1"/>
</dbReference>
<dbReference type="AlphaFoldDB" id="A0A545T8G1"/>
<accession>A0A545T8G1</accession>
<keyword evidence="2" id="KW-0436">Ligase</keyword>
<dbReference type="OrthoDB" id="9789509at2"/>
<dbReference type="Gene3D" id="3.10.20.70">
    <property type="entry name" value="Glutamine synthetase, N-terminal domain"/>
    <property type="match status" value="1"/>
</dbReference>
<evidence type="ECO:0000259" key="9">
    <source>
        <dbReference type="PROSITE" id="PS51986"/>
    </source>
</evidence>
<organism evidence="11 12">
    <name type="scientific">Exilibacterium tricleocarpae</name>
    <dbReference type="NCBI Taxonomy" id="2591008"/>
    <lineage>
        <taxon>Bacteria</taxon>
        <taxon>Pseudomonadati</taxon>
        <taxon>Pseudomonadota</taxon>
        <taxon>Gammaproteobacteria</taxon>
        <taxon>Cellvibrionales</taxon>
        <taxon>Cellvibrionaceae</taxon>
        <taxon>Exilibacterium</taxon>
    </lineage>
</organism>
<dbReference type="RefSeq" id="WP_142905642.1">
    <property type="nucleotide sequence ID" value="NZ_ML660097.1"/>
</dbReference>
<evidence type="ECO:0000256" key="5">
    <source>
        <dbReference type="ARBA" id="ARBA00022842"/>
    </source>
</evidence>
<dbReference type="InterPro" id="IPR027303">
    <property type="entry name" value="Gln_synth_gly_rich_site"/>
</dbReference>
<dbReference type="InterPro" id="IPR008146">
    <property type="entry name" value="Gln_synth_cat_dom"/>
</dbReference>
<gene>
    <name evidence="11" type="ORF">FKG94_17605</name>
</gene>
<dbReference type="InterPro" id="IPR008147">
    <property type="entry name" value="Gln_synt_N"/>
</dbReference>
<evidence type="ECO:0000256" key="2">
    <source>
        <dbReference type="ARBA" id="ARBA00022598"/>
    </source>
</evidence>
<feature type="domain" description="GS catalytic" evidence="10">
    <location>
        <begin position="134"/>
        <end position="469"/>
    </location>
</feature>
<evidence type="ECO:0000313" key="12">
    <source>
        <dbReference type="Proteomes" id="UP000319732"/>
    </source>
</evidence>
<comment type="caution">
    <text evidence="11">The sequence shown here is derived from an EMBL/GenBank/DDBJ whole genome shotgun (WGS) entry which is preliminary data.</text>
</comment>
<dbReference type="PROSITE" id="PS51987">
    <property type="entry name" value="GS_CATALYTIC"/>
    <property type="match status" value="1"/>
</dbReference>
<dbReference type="PROSITE" id="PS00181">
    <property type="entry name" value="GLNA_ATP"/>
    <property type="match status" value="1"/>
</dbReference>